<evidence type="ECO:0000256" key="1">
    <source>
        <dbReference type="ARBA" id="ARBA00004370"/>
    </source>
</evidence>
<gene>
    <name evidence="8" type="ORF">SAMN05443248_6315</name>
</gene>
<feature type="domain" description="HAMP" evidence="7">
    <location>
        <begin position="181"/>
        <end position="233"/>
    </location>
</feature>
<dbReference type="InterPro" id="IPR036890">
    <property type="entry name" value="HATPase_C_sf"/>
</dbReference>
<dbReference type="CDD" id="cd06225">
    <property type="entry name" value="HAMP"/>
    <property type="match status" value="1"/>
</dbReference>
<dbReference type="Gene3D" id="6.10.340.10">
    <property type="match status" value="1"/>
</dbReference>
<reference evidence="8 9" key="1">
    <citation type="submission" date="2016-11" db="EMBL/GenBank/DDBJ databases">
        <authorList>
            <person name="Jaros S."/>
            <person name="Januszkiewicz K."/>
            <person name="Wedrychowicz H."/>
        </authorList>
    </citation>
    <scope>NUCLEOTIDE SEQUENCE [LARGE SCALE GENOMIC DNA]</scope>
    <source>
        <strain evidence="8 9">GAS138</strain>
    </source>
</reference>
<dbReference type="InterPro" id="IPR050482">
    <property type="entry name" value="Sensor_HK_TwoCompSys"/>
</dbReference>
<evidence type="ECO:0000313" key="8">
    <source>
        <dbReference type="EMBL" id="SHH81829.1"/>
    </source>
</evidence>
<dbReference type="EMBL" id="LT670817">
    <property type="protein sequence ID" value="SHH81829.1"/>
    <property type="molecule type" value="Genomic_DNA"/>
</dbReference>
<evidence type="ECO:0000313" key="9">
    <source>
        <dbReference type="Proteomes" id="UP000189796"/>
    </source>
</evidence>
<dbReference type="Gene3D" id="3.30.565.10">
    <property type="entry name" value="Histidine kinase-like ATPase, C-terminal domain"/>
    <property type="match status" value="1"/>
</dbReference>
<dbReference type="Pfam" id="PF16448">
    <property type="entry name" value="LapD_MoxY_N"/>
    <property type="match status" value="1"/>
</dbReference>
<feature type="region of interest" description="Disordered" evidence="6">
    <location>
        <begin position="87"/>
        <end position="108"/>
    </location>
</feature>
<evidence type="ECO:0000256" key="3">
    <source>
        <dbReference type="ARBA" id="ARBA00022679"/>
    </source>
</evidence>
<keyword evidence="5" id="KW-0902">Two-component regulatory system</keyword>
<dbReference type="InterPro" id="IPR032244">
    <property type="entry name" value="LapD_MoxY_N"/>
</dbReference>
<keyword evidence="3" id="KW-0808">Transferase</keyword>
<dbReference type="Pfam" id="PF02518">
    <property type="entry name" value="HATPase_c"/>
    <property type="match status" value="1"/>
</dbReference>
<organism evidence="8 9">
    <name type="scientific">Bradyrhizobium erythrophlei</name>
    <dbReference type="NCBI Taxonomy" id="1437360"/>
    <lineage>
        <taxon>Bacteria</taxon>
        <taxon>Pseudomonadati</taxon>
        <taxon>Pseudomonadota</taxon>
        <taxon>Alphaproteobacteria</taxon>
        <taxon>Hyphomicrobiales</taxon>
        <taxon>Nitrobacteraceae</taxon>
        <taxon>Bradyrhizobium</taxon>
    </lineage>
</organism>
<keyword evidence="2" id="KW-0597">Phosphoprotein</keyword>
<proteinExistence type="predicted"/>
<evidence type="ECO:0000256" key="4">
    <source>
        <dbReference type="ARBA" id="ARBA00022777"/>
    </source>
</evidence>
<evidence type="ECO:0000259" key="7">
    <source>
        <dbReference type="PROSITE" id="PS50885"/>
    </source>
</evidence>
<dbReference type="Proteomes" id="UP000189796">
    <property type="component" value="Chromosome I"/>
</dbReference>
<dbReference type="SMART" id="SM00304">
    <property type="entry name" value="HAMP"/>
    <property type="match status" value="1"/>
</dbReference>
<keyword evidence="4 8" id="KW-0418">Kinase</keyword>
<name>A0A1M5W2L6_9BRAD</name>
<comment type="subcellular location">
    <subcellularLocation>
        <location evidence="1">Membrane</location>
    </subcellularLocation>
</comment>
<dbReference type="SUPFAM" id="SSF55874">
    <property type="entry name" value="ATPase domain of HSP90 chaperone/DNA topoisomerase II/histidine kinase"/>
    <property type="match status" value="1"/>
</dbReference>
<protein>
    <submittedName>
        <fullName evidence="8">Two-component system, NarL family, sensor histidine kinase UhpB</fullName>
    </submittedName>
</protein>
<evidence type="ECO:0000256" key="6">
    <source>
        <dbReference type="SAM" id="MobiDB-lite"/>
    </source>
</evidence>
<sequence>MAMWQKLSLRARLNMLLALVMVLGLAVNIARLLLEAGPRVAAEDQSVVRLARGFVETLVSDINETPNPEARLDQIVEGLKQLRHVSITREQTASTTPAAPAPPGTSGEPRQVPEWFVTLIHPEQTTVGVPIAVNGRSLGSLVITSHPTDEIAEIWDGIVTQLEIGSAIAAALLLITMVVVNRALQPITSLADAMTAIEAGRYDTRVRPGGSPELAAICGKLNHLASVLGTTVEDKRHLAERMVSLQDVERKEIARDLHDEFGPYLFALRAHASALTQLADAAEPDLEVLRKHIGAMSDQVNALQQFNRRVLERLRPVGLAELGLADALAALMRLWRETHPGVEIKTSISPLLGARGETAELTIYRIIQEALTNVFRHARATRVDISVEPAAARPGTVEPEAIMVSVRDNGAGLPADHRQGFGMIGMRERVLALGGTMTVASTNHGVSVEALVPRGTEQTAAATPAILAAGNFSR</sequence>
<dbReference type="SMART" id="SM00387">
    <property type="entry name" value="HATPase_c"/>
    <property type="match status" value="1"/>
</dbReference>
<dbReference type="CDD" id="cd16917">
    <property type="entry name" value="HATPase_UhpB-NarQ-NarX-like"/>
    <property type="match status" value="1"/>
</dbReference>
<dbReference type="Pfam" id="PF00672">
    <property type="entry name" value="HAMP"/>
    <property type="match status" value="1"/>
</dbReference>
<evidence type="ECO:0000256" key="5">
    <source>
        <dbReference type="ARBA" id="ARBA00023012"/>
    </source>
</evidence>
<evidence type="ECO:0000256" key="2">
    <source>
        <dbReference type="ARBA" id="ARBA00022553"/>
    </source>
</evidence>
<dbReference type="Gene3D" id="1.20.5.1930">
    <property type="match status" value="1"/>
</dbReference>
<dbReference type="InterPro" id="IPR003660">
    <property type="entry name" value="HAMP_dom"/>
</dbReference>
<dbReference type="GO" id="GO:0000155">
    <property type="term" value="F:phosphorelay sensor kinase activity"/>
    <property type="evidence" value="ECO:0007669"/>
    <property type="project" value="InterPro"/>
</dbReference>
<dbReference type="GO" id="GO:0016020">
    <property type="term" value="C:membrane"/>
    <property type="evidence" value="ECO:0007669"/>
    <property type="project" value="UniProtKB-SubCell"/>
</dbReference>
<dbReference type="AlphaFoldDB" id="A0A1M5W2L6"/>
<dbReference type="PANTHER" id="PTHR24421">
    <property type="entry name" value="NITRATE/NITRITE SENSOR PROTEIN NARX-RELATED"/>
    <property type="match status" value="1"/>
</dbReference>
<dbReference type="Pfam" id="PF07730">
    <property type="entry name" value="HisKA_3"/>
    <property type="match status" value="1"/>
</dbReference>
<dbReference type="PANTHER" id="PTHR24421:SF58">
    <property type="entry name" value="SIGNAL TRANSDUCTION HISTIDINE-PROTEIN KINASE_PHOSPHATASE UHPB"/>
    <property type="match status" value="1"/>
</dbReference>
<dbReference type="PROSITE" id="PS50885">
    <property type="entry name" value="HAMP"/>
    <property type="match status" value="1"/>
</dbReference>
<dbReference type="InterPro" id="IPR003594">
    <property type="entry name" value="HATPase_dom"/>
</dbReference>
<accession>A0A1M5W2L6</accession>
<dbReference type="InterPro" id="IPR011712">
    <property type="entry name" value="Sig_transdc_His_kin_sub3_dim/P"/>
</dbReference>
<dbReference type="GO" id="GO:0046983">
    <property type="term" value="F:protein dimerization activity"/>
    <property type="evidence" value="ECO:0007669"/>
    <property type="project" value="InterPro"/>
</dbReference>